<reference evidence="2 3" key="1">
    <citation type="submission" date="2018-01" db="EMBL/GenBank/DDBJ databases">
        <title>Genomic Encyclopedia of Type Strains, Phase III (KMG-III): the genomes of soil and plant-associated and newly described type strains.</title>
        <authorList>
            <person name="Whitman W."/>
        </authorList>
    </citation>
    <scope>NUCLEOTIDE SEQUENCE [LARGE SCALE GENOMIC DNA]</scope>
    <source>
        <strain evidence="2 3">1131</strain>
    </source>
</reference>
<feature type="domain" description="MOSC" evidence="1">
    <location>
        <begin position="82"/>
        <end position="238"/>
    </location>
</feature>
<dbReference type="InterPro" id="IPR005303">
    <property type="entry name" value="MOCOS_middle"/>
</dbReference>
<dbReference type="PROSITE" id="PS51340">
    <property type="entry name" value="MOSC"/>
    <property type="match status" value="1"/>
</dbReference>
<dbReference type="SUPFAM" id="SSF50800">
    <property type="entry name" value="PK beta-barrel domain-like"/>
    <property type="match status" value="1"/>
</dbReference>
<dbReference type="EMBL" id="PQFZ01000012">
    <property type="protein sequence ID" value="POR49179.1"/>
    <property type="molecule type" value="Genomic_DNA"/>
</dbReference>
<evidence type="ECO:0000313" key="3">
    <source>
        <dbReference type="Proteomes" id="UP000236919"/>
    </source>
</evidence>
<dbReference type="GO" id="GO:0030170">
    <property type="term" value="F:pyridoxal phosphate binding"/>
    <property type="evidence" value="ECO:0007669"/>
    <property type="project" value="InterPro"/>
</dbReference>
<dbReference type="Proteomes" id="UP000236919">
    <property type="component" value="Unassembled WGS sequence"/>
</dbReference>
<dbReference type="PANTHER" id="PTHR36930">
    <property type="entry name" value="METAL-SULFUR CLUSTER BIOSYNTHESIS PROTEINS YUAD-RELATED"/>
    <property type="match status" value="1"/>
</dbReference>
<name>A0A2S4M3L8_9HYPH</name>
<keyword evidence="3" id="KW-1185">Reference proteome</keyword>
<protein>
    <recommendedName>
        <fullName evidence="1">MOSC domain-containing protein</fullName>
    </recommendedName>
</protein>
<sequence>MSGSVAALWRYPVSSMAGERLEIAPLDASGVVGDRLWGVVDASSERIASPGREKHFIEVPRGYARWTALDGAAISADGSTWAKPDDAVVIERLSSLFGFPAQLKPFVRRGQEGFRPRYEHAPIHLLSTAAMRSLEREMPGSIVDERRFRPNIVVDWPDGEDPIPENGWLGREIRIGDVVLKGSIPCGRCGFITIAQDGIPLDVELLRTVVKRHNRNFGIYCDVLVPGEIKPGDTVTVAPASA</sequence>
<dbReference type="OrthoDB" id="581532at2"/>
<evidence type="ECO:0000313" key="2">
    <source>
        <dbReference type="EMBL" id="POR49179.1"/>
    </source>
</evidence>
<dbReference type="GO" id="GO:0003824">
    <property type="term" value="F:catalytic activity"/>
    <property type="evidence" value="ECO:0007669"/>
    <property type="project" value="InterPro"/>
</dbReference>
<gene>
    <name evidence="2" type="ORF">CYD53_1122</name>
</gene>
<dbReference type="PANTHER" id="PTHR36930:SF1">
    <property type="entry name" value="MOSC DOMAIN-CONTAINING PROTEIN"/>
    <property type="match status" value="1"/>
</dbReference>
<dbReference type="Gene3D" id="2.40.33.20">
    <property type="entry name" value="PK beta-barrel domain-like"/>
    <property type="match status" value="1"/>
</dbReference>
<proteinExistence type="predicted"/>
<dbReference type="AlphaFoldDB" id="A0A2S4M3L8"/>
<evidence type="ECO:0000259" key="1">
    <source>
        <dbReference type="PROSITE" id="PS51340"/>
    </source>
</evidence>
<accession>A0A2S4M3L8</accession>
<dbReference type="Pfam" id="PF03476">
    <property type="entry name" value="MOSC_N"/>
    <property type="match status" value="1"/>
</dbReference>
<comment type="caution">
    <text evidence="2">The sequence shown here is derived from an EMBL/GenBank/DDBJ whole genome shotgun (WGS) entry which is preliminary data.</text>
</comment>
<organism evidence="2 3">
    <name type="scientific">Bosea psychrotolerans</name>
    <dbReference type="NCBI Taxonomy" id="1871628"/>
    <lineage>
        <taxon>Bacteria</taxon>
        <taxon>Pseudomonadati</taxon>
        <taxon>Pseudomonadota</taxon>
        <taxon>Alphaproteobacteria</taxon>
        <taxon>Hyphomicrobiales</taxon>
        <taxon>Boseaceae</taxon>
        <taxon>Bosea</taxon>
    </lineage>
</organism>
<dbReference type="InterPro" id="IPR005302">
    <property type="entry name" value="MoCF_Sase_C"/>
</dbReference>
<dbReference type="InterPro" id="IPR052716">
    <property type="entry name" value="MOSC_domain"/>
</dbReference>
<dbReference type="RefSeq" id="WP_103719667.1">
    <property type="nucleotide sequence ID" value="NZ_PQFZ01000012.1"/>
</dbReference>
<dbReference type="InterPro" id="IPR011037">
    <property type="entry name" value="Pyrv_Knase-like_insert_dom_sf"/>
</dbReference>
<dbReference type="Pfam" id="PF03473">
    <property type="entry name" value="MOSC"/>
    <property type="match status" value="1"/>
</dbReference>
<dbReference type="GO" id="GO:0030151">
    <property type="term" value="F:molybdenum ion binding"/>
    <property type="evidence" value="ECO:0007669"/>
    <property type="project" value="InterPro"/>
</dbReference>